<dbReference type="AlphaFoldDB" id="A0A484MZ60"/>
<feature type="compositionally biased region" description="Low complexity" evidence="1">
    <location>
        <begin position="25"/>
        <end position="40"/>
    </location>
</feature>
<name>A0A484MZ60_9ASTE</name>
<organism evidence="2 3">
    <name type="scientific">Cuscuta campestris</name>
    <dbReference type="NCBI Taxonomy" id="132261"/>
    <lineage>
        <taxon>Eukaryota</taxon>
        <taxon>Viridiplantae</taxon>
        <taxon>Streptophyta</taxon>
        <taxon>Embryophyta</taxon>
        <taxon>Tracheophyta</taxon>
        <taxon>Spermatophyta</taxon>
        <taxon>Magnoliopsida</taxon>
        <taxon>eudicotyledons</taxon>
        <taxon>Gunneridae</taxon>
        <taxon>Pentapetalae</taxon>
        <taxon>asterids</taxon>
        <taxon>lamiids</taxon>
        <taxon>Solanales</taxon>
        <taxon>Convolvulaceae</taxon>
        <taxon>Cuscuteae</taxon>
        <taxon>Cuscuta</taxon>
        <taxon>Cuscuta subgen. Grammica</taxon>
        <taxon>Cuscuta sect. Cleistogrammica</taxon>
    </lineage>
</organism>
<dbReference type="Proteomes" id="UP000595140">
    <property type="component" value="Unassembled WGS sequence"/>
</dbReference>
<evidence type="ECO:0000313" key="3">
    <source>
        <dbReference type="Proteomes" id="UP000595140"/>
    </source>
</evidence>
<keyword evidence="3" id="KW-1185">Reference proteome</keyword>
<feature type="region of interest" description="Disordered" evidence="1">
    <location>
        <begin position="1"/>
        <end position="63"/>
    </location>
</feature>
<proteinExistence type="predicted"/>
<protein>
    <submittedName>
        <fullName evidence="2">Uncharacterized protein</fullName>
    </submittedName>
</protein>
<evidence type="ECO:0000313" key="2">
    <source>
        <dbReference type="EMBL" id="VFQ93308.1"/>
    </source>
</evidence>
<reference evidence="2 3" key="1">
    <citation type="submission" date="2018-04" db="EMBL/GenBank/DDBJ databases">
        <authorList>
            <person name="Vogel A."/>
        </authorList>
    </citation>
    <scope>NUCLEOTIDE SEQUENCE [LARGE SCALE GENOMIC DNA]</scope>
</reference>
<dbReference type="EMBL" id="OOIL02004829">
    <property type="protein sequence ID" value="VFQ93308.1"/>
    <property type="molecule type" value="Genomic_DNA"/>
</dbReference>
<gene>
    <name evidence="2" type="ORF">CCAM_LOCUS35084</name>
</gene>
<sequence length="121" mass="13201">MAGTQRGGRRNCWGRSPEQRTSPPESESLAGAGLAGLPAPSRRPPETLGSPAQDFVSRRLRHRRPRSLPLVTVHAGAPISAGCHRRICSPRCQIPRPPWSRALGRRWESLSRSASPCPVLL</sequence>
<accession>A0A484MZ60</accession>
<evidence type="ECO:0000256" key="1">
    <source>
        <dbReference type="SAM" id="MobiDB-lite"/>
    </source>
</evidence>